<feature type="transmembrane region" description="Helical" evidence="6">
    <location>
        <begin position="124"/>
        <end position="146"/>
    </location>
</feature>
<evidence type="ECO:0000259" key="7">
    <source>
        <dbReference type="Pfam" id="PF01794"/>
    </source>
</evidence>
<name>A0A093VE76_TALMA</name>
<sequence length="252" mass="28612">MAWPYRFILSLSDEELERRRNILDSRGQYAQFSALILLGAFFLYGLGRGNRFEQNRRKSWWDAPAIRDYIHLTKALGHVGLSQLPFLVLLAPTSFVFASNSTLPSIISYLTSIPQPVLTAYHRLLGRFVIVPLVCGHAALFLLFYVQVPHPEFGTVFAKRIRDPDVQYGLAGTLFAILILVLGRANVWRLRDLVRVSRPESRRQLFYVVHFALVGVFFALAYSHVRYARPFVLEAIGASVVNLACCKLLASR</sequence>
<evidence type="ECO:0000256" key="1">
    <source>
        <dbReference type="ARBA" id="ARBA00004141"/>
    </source>
</evidence>
<dbReference type="Pfam" id="PF01794">
    <property type="entry name" value="Ferric_reduct"/>
    <property type="match status" value="1"/>
</dbReference>
<organism evidence="8">
    <name type="scientific">Talaromyces marneffei PM1</name>
    <dbReference type="NCBI Taxonomy" id="1077442"/>
    <lineage>
        <taxon>Eukaryota</taxon>
        <taxon>Fungi</taxon>
        <taxon>Dikarya</taxon>
        <taxon>Ascomycota</taxon>
        <taxon>Pezizomycotina</taxon>
        <taxon>Eurotiomycetes</taxon>
        <taxon>Eurotiomycetidae</taxon>
        <taxon>Eurotiales</taxon>
        <taxon>Trichocomaceae</taxon>
        <taxon>Talaromyces</taxon>
        <taxon>Talaromyces sect. Talaromyces</taxon>
    </lineage>
</organism>
<feature type="transmembrane region" description="Helical" evidence="6">
    <location>
        <begin position="205"/>
        <end position="225"/>
    </location>
</feature>
<evidence type="ECO:0000256" key="5">
    <source>
        <dbReference type="ARBA" id="ARBA00023136"/>
    </source>
</evidence>
<dbReference type="GO" id="GO:0006811">
    <property type="term" value="P:monoatomic ion transport"/>
    <property type="evidence" value="ECO:0007669"/>
    <property type="project" value="UniProtKB-KW"/>
</dbReference>
<evidence type="ECO:0000256" key="4">
    <source>
        <dbReference type="ARBA" id="ARBA00023065"/>
    </source>
</evidence>
<dbReference type="AlphaFoldDB" id="A0A093VE76"/>
<keyword evidence="4" id="KW-0813">Transport</keyword>
<evidence type="ECO:0000313" key="8">
    <source>
        <dbReference type="EMBL" id="KFX50852.1"/>
    </source>
</evidence>
<keyword evidence="5 6" id="KW-0472">Membrane</keyword>
<proteinExistence type="predicted"/>
<evidence type="ECO:0000256" key="2">
    <source>
        <dbReference type="ARBA" id="ARBA00022692"/>
    </source>
</evidence>
<comment type="subcellular location">
    <subcellularLocation>
        <location evidence="1">Membrane</location>
        <topology evidence="1">Multi-pass membrane protein</topology>
    </subcellularLocation>
</comment>
<evidence type="ECO:0000256" key="6">
    <source>
        <dbReference type="SAM" id="Phobius"/>
    </source>
</evidence>
<dbReference type="GO" id="GO:0016020">
    <property type="term" value="C:membrane"/>
    <property type="evidence" value="ECO:0007669"/>
    <property type="project" value="UniProtKB-SubCell"/>
</dbReference>
<feature type="domain" description="Ferric oxidoreductase" evidence="7">
    <location>
        <begin position="76"/>
        <end position="220"/>
    </location>
</feature>
<evidence type="ECO:0000256" key="3">
    <source>
        <dbReference type="ARBA" id="ARBA00022989"/>
    </source>
</evidence>
<accession>A0A093VE76</accession>
<dbReference type="GO" id="GO:0016491">
    <property type="term" value="F:oxidoreductase activity"/>
    <property type="evidence" value="ECO:0007669"/>
    <property type="project" value="UniProtKB-ARBA"/>
</dbReference>
<comment type="caution">
    <text evidence="8">The sequence shown here is derived from an EMBL/GenBank/DDBJ whole genome shotgun (WGS) entry which is preliminary data.</text>
</comment>
<feature type="transmembrane region" description="Helical" evidence="6">
    <location>
        <begin position="166"/>
        <end position="185"/>
    </location>
</feature>
<gene>
    <name evidence="8" type="ORF">GQ26_0061430</name>
</gene>
<dbReference type="InterPro" id="IPR013130">
    <property type="entry name" value="Fe3_Rdtase_TM_dom"/>
</dbReference>
<keyword evidence="3 6" id="KW-1133">Transmembrane helix</keyword>
<keyword evidence="2 6" id="KW-0812">Transmembrane</keyword>
<keyword evidence="4" id="KW-0406">Ion transport</keyword>
<dbReference type="EMBL" id="JPOX01000006">
    <property type="protein sequence ID" value="KFX50852.1"/>
    <property type="molecule type" value="Genomic_DNA"/>
</dbReference>
<protein>
    <recommendedName>
        <fullName evidence="7">Ferric oxidoreductase domain-containing protein</fullName>
    </recommendedName>
</protein>
<dbReference type="HOGENOM" id="CLU_956381_0_0_1"/>
<reference key="1">
    <citation type="journal article" date="2014" name="PLoS Genet.">
        <title>Signature Gene Expression Reveals Novel Clues to the Molecular Mechanisms of Dimorphic Transition in Penicillium marneffei.</title>
        <authorList>
            <person name="Yang E."/>
            <person name="Wang G."/>
            <person name="Cai J."/>
            <person name="Woo P.C."/>
            <person name="Lau S.K."/>
            <person name="Yuen K.-Y."/>
            <person name="Chow W.-N."/>
            <person name="Lin X."/>
        </authorList>
    </citation>
    <scope>NUCLEOTIDE SEQUENCE [LARGE SCALE GENOMIC DNA]</scope>
    <source>
        <strain>PM1</strain>
    </source>
</reference>
<feature type="transmembrane region" description="Helical" evidence="6">
    <location>
        <begin position="29"/>
        <end position="47"/>
    </location>
</feature>
<reference evidence="8" key="2">
    <citation type="journal article" date="2014" name="PLoS Genet.">
        <title>Signature gene expression reveals novel clues to the molecular mechanisms of dimorphic transition in Penicillium marneffei.</title>
        <authorList>
            <person name="Yang E."/>
            <person name="Wang G."/>
            <person name="Cai J."/>
            <person name="Woo P.C."/>
            <person name="Lau S.K."/>
            <person name="Yuen K.-Y."/>
            <person name="Chow W.-N."/>
            <person name="Lin X."/>
        </authorList>
    </citation>
    <scope>NUCLEOTIDE SEQUENCE</scope>
    <source>
        <strain evidence="8">PM1</strain>
    </source>
</reference>